<dbReference type="Proteomes" id="UP001151760">
    <property type="component" value="Unassembled WGS sequence"/>
</dbReference>
<feature type="region of interest" description="Disordered" evidence="1">
    <location>
        <begin position="1"/>
        <end position="25"/>
    </location>
</feature>
<proteinExistence type="predicted"/>
<dbReference type="PANTHER" id="PTHR47165:SF4">
    <property type="entry name" value="OS03G0429900 PROTEIN"/>
    <property type="match status" value="1"/>
</dbReference>
<gene>
    <name evidence="3" type="ORF">Tco_1043892</name>
</gene>
<evidence type="ECO:0000259" key="2">
    <source>
        <dbReference type="Pfam" id="PF08646"/>
    </source>
</evidence>
<organism evidence="3 4">
    <name type="scientific">Tanacetum coccineum</name>
    <dbReference type="NCBI Taxonomy" id="301880"/>
    <lineage>
        <taxon>Eukaryota</taxon>
        <taxon>Viridiplantae</taxon>
        <taxon>Streptophyta</taxon>
        <taxon>Embryophyta</taxon>
        <taxon>Tracheophyta</taxon>
        <taxon>Spermatophyta</taxon>
        <taxon>Magnoliopsida</taxon>
        <taxon>eudicotyledons</taxon>
        <taxon>Gunneridae</taxon>
        <taxon>Pentapetalae</taxon>
        <taxon>asterids</taxon>
        <taxon>campanulids</taxon>
        <taxon>Asterales</taxon>
        <taxon>Asteraceae</taxon>
        <taxon>Asteroideae</taxon>
        <taxon>Anthemideae</taxon>
        <taxon>Anthemidinae</taxon>
        <taxon>Tanacetum</taxon>
    </lineage>
</organism>
<dbReference type="Pfam" id="PF08646">
    <property type="entry name" value="Rep_fac-A_C"/>
    <property type="match status" value="1"/>
</dbReference>
<comment type="caution">
    <text evidence="3">The sequence shown here is derived from an EMBL/GenBank/DDBJ whole genome shotgun (WGS) entry which is preliminary data.</text>
</comment>
<dbReference type="Gene3D" id="2.40.50.140">
    <property type="entry name" value="Nucleic acid-binding proteins"/>
    <property type="match status" value="2"/>
</dbReference>
<keyword evidence="4" id="KW-1185">Reference proteome</keyword>
<dbReference type="InterPro" id="IPR012340">
    <property type="entry name" value="NA-bd_OB-fold"/>
</dbReference>
<protein>
    <submittedName>
        <fullName evidence="3">Replication protein A 70 kDa DNA-binding subunit C-like protein</fullName>
    </submittedName>
</protein>
<accession>A0ABQ5GQJ1</accession>
<dbReference type="InterPro" id="IPR013955">
    <property type="entry name" value="Rep_factor-A_C"/>
</dbReference>
<dbReference type="PANTHER" id="PTHR47165">
    <property type="entry name" value="OS03G0429900 PROTEIN"/>
    <property type="match status" value="1"/>
</dbReference>
<sequence length="583" mass="65626">MSTKAAVMKSDGHNKHHMSGDAASKHTASNTELEFEIEIIPDMSDTMTAIEKKGESALLSGSKPDLFLDQLRANVTGIIIVMISWVWDVSVVSGRYLSTDFVVSDAKGQMIHCSALASVAHNFLHLKEGGIYSVKIFVVKPNKEEYQVIKDDNFMLEFNGSTTFRKVFVKADGFVRYPLKLVDLDAIEPADNKYLIDVVGYVSNIGRTNHLKSGSKNLDFHLANHRAVNQSNAMGKPRRDKVYLSSTSSTMILDDVEIPAIKALKDANRQRYSATFHYTMTIDGVRTKTGWNFPLWGSEDYKKSVTRQKGYFYCESFNRQVDFPMLRYRLELDVSNNTAQTVIVMFDETATALVGCLVGLLVDIEDEVFVCDMFNRIENIFVGIKSLLNVVSITAALIDVNVVQSKLVLLENFNENYSKCLRLLYKVNAAEGVNAASEEVRTAELVSTAYVIYMRYFELVALRNFARRHGSRFYTHGGCIQSSHAQTRRSEVKARGTLMMGIPNKHPLKLNSIKDAKLLLEAVEKRFGGNAGTKKTQRNLLKQQYENFTAPSSEMLDQIFDRLQNPVSQLELLDEKLSQEDVN</sequence>
<name>A0ABQ5GQJ1_9ASTR</name>
<evidence type="ECO:0000313" key="3">
    <source>
        <dbReference type="EMBL" id="GJT77167.1"/>
    </source>
</evidence>
<feature type="domain" description="Replication factor A C-terminal" evidence="2">
    <location>
        <begin position="302"/>
        <end position="364"/>
    </location>
</feature>
<reference evidence="3" key="2">
    <citation type="submission" date="2022-01" db="EMBL/GenBank/DDBJ databases">
        <authorList>
            <person name="Yamashiro T."/>
            <person name="Shiraishi A."/>
            <person name="Satake H."/>
            <person name="Nakayama K."/>
        </authorList>
    </citation>
    <scope>NUCLEOTIDE SEQUENCE</scope>
</reference>
<evidence type="ECO:0000256" key="1">
    <source>
        <dbReference type="SAM" id="MobiDB-lite"/>
    </source>
</evidence>
<dbReference type="EMBL" id="BQNB010018688">
    <property type="protein sequence ID" value="GJT77167.1"/>
    <property type="molecule type" value="Genomic_DNA"/>
</dbReference>
<reference evidence="3" key="1">
    <citation type="journal article" date="2022" name="Int. J. Mol. Sci.">
        <title>Draft Genome of Tanacetum Coccineum: Genomic Comparison of Closely Related Tanacetum-Family Plants.</title>
        <authorList>
            <person name="Yamashiro T."/>
            <person name="Shiraishi A."/>
            <person name="Nakayama K."/>
            <person name="Satake H."/>
        </authorList>
    </citation>
    <scope>NUCLEOTIDE SEQUENCE</scope>
</reference>
<dbReference type="SUPFAM" id="SSF50249">
    <property type="entry name" value="Nucleic acid-binding proteins"/>
    <property type="match status" value="2"/>
</dbReference>
<evidence type="ECO:0000313" key="4">
    <source>
        <dbReference type="Proteomes" id="UP001151760"/>
    </source>
</evidence>
<dbReference type="Pfam" id="PF14223">
    <property type="entry name" value="Retrotran_gag_2"/>
    <property type="match status" value="1"/>
</dbReference>